<evidence type="ECO:0000256" key="2">
    <source>
        <dbReference type="ARBA" id="ARBA00023027"/>
    </source>
</evidence>
<dbReference type="AlphaFoldDB" id="A0ABC8QY45"/>
<keyword evidence="2" id="KW-0520">NAD</keyword>
<dbReference type="SUPFAM" id="SSF53720">
    <property type="entry name" value="ALDH-like"/>
    <property type="match status" value="1"/>
</dbReference>
<evidence type="ECO:0000313" key="5">
    <source>
        <dbReference type="Proteomes" id="UP001642360"/>
    </source>
</evidence>
<dbReference type="InterPro" id="IPR016162">
    <property type="entry name" value="Ald_DH_N"/>
</dbReference>
<dbReference type="InterPro" id="IPR016161">
    <property type="entry name" value="Ald_DH/histidinol_DH"/>
</dbReference>
<comment type="caution">
    <text evidence="4">The sequence shown here is derived from an EMBL/GenBank/DDBJ whole genome shotgun (WGS) entry which is preliminary data.</text>
</comment>
<dbReference type="Pfam" id="PF00171">
    <property type="entry name" value="Aldedh"/>
    <property type="match status" value="1"/>
</dbReference>
<evidence type="ECO:0000313" key="4">
    <source>
        <dbReference type="EMBL" id="CAK9137688.1"/>
    </source>
</evidence>
<dbReference type="PANTHER" id="PTHR43860">
    <property type="entry name" value="BETAINE ALDEHYDE DEHYDROGENASE"/>
    <property type="match status" value="1"/>
</dbReference>
<dbReference type="EMBL" id="CAUOFW020000834">
    <property type="protein sequence ID" value="CAK9137688.1"/>
    <property type="molecule type" value="Genomic_DNA"/>
</dbReference>
<dbReference type="Gene3D" id="3.40.605.10">
    <property type="entry name" value="Aldehyde Dehydrogenase, Chain A, domain 1"/>
    <property type="match status" value="1"/>
</dbReference>
<evidence type="ECO:0000259" key="3">
    <source>
        <dbReference type="Pfam" id="PF00171"/>
    </source>
</evidence>
<feature type="domain" description="Aldehyde dehydrogenase" evidence="3">
    <location>
        <begin position="13"/>
        <end position="188"/>
    </location>
</feature>
<keyword evidence="5" id="KW-1185">Reference proteome</keyword>
<organism evidence="4 5">
    <name type="scientific">Ilex paraguariensis</name>
    <name type="common">yerba mate</name>
    <dbReference type="NCBI Taxonomy" id="185542"/>
    <lineage>
        <taxon>Eukaryota</taxon>
        <taxon>Viridiplantae</taxon>
        <taxon>Streptophyta</taxon>
        <taxon>Embryophyta</taxon>
        <taxon>Tracheophyta</taxon>
        <taxon>Spermatophyta</taxon>
        <taxon>Magnoliopsida</taxon>
        <taxon>eudicotyledons</taxon>
        <taxon>Gunneridae</taxon>
        <taxon>Pentapetalae</taxon>
        <taxon>asterids</taxon>
        <taxon>campanulids</taxon>
        <taxon>Aquifoliales</taxon>
        <taxon>Aquifoliaceae</taxon>
        <taxon>Ilex</taxon>
    </lineage>
</organism>
<name>A0ABC8QY45_9AQUA</name>
<proteinExistence type="inferred from homology"/>
<dbReference type="GO" id="GO:0110095">
    <property type="term" value="P:cellular detoxification of aldehyde"/>
    <property type="evidence" value="ECO:0007669"/>
    <property type="project" value="UniProtKB-ARBA"/>
</dbReference>
<protein>
    <recommendedName>
        <fullName evidence="3">Aldehyde dehydrogenase domain-containing protein</fullName>
    </recommendedName>
</protein>
<evidence type="ECO:0000256" key="1">
    <source>
        <dbReference type="ARBA" id="ARBA00009986"/>
    </source>
</evidence>
<dbReference type="PANTHER" id="PTHR43860:SF2">
    <property type="entry name" value="BETAINE ALDEHYDE DEHYDROGENASE-RELATED"/>
    <property type="match status" value="1"/>
</dbReference>
<comment type="similarity">
    <text evidence="1">Belongs to the aldehyde dehydrogenase family.</text>
</comment>
<sequence length="221" mass="24772">MTPEYKFDEFSMGVPSIAKDDDKDDVTGCFEYNANLVEALDSKQKAPTSLSMKTFKCHILREPIGVVGLITPWNYPLLMITWKVAPTLVVGCTAILKPSELESVTCLEFVEVCKEVGLPLGVISILTRLRHEASTHLTSHPHVEKFEFTRNSATRSKIMTAAVQLKPVAHSLCEKRPIVVFKDLDLDKGEPCYIIFRQACERVQKYLDFGPLKRKVAGMAL</sequence>
<dbReference type="Gene3D" id="3.40.309.10">
    <property type="entry name" value="Aldehyde Dehydrogenase, Chain A, domain 2"/>
    <property type="match status" value="1"/>
</dbReference>
<dbReference type="InterPro" id="IPR016163">
    <property type="entry name" value="Ald_DH_C"/>
</dbReference>
<accession>A0ABC8QY45</accession>
<gene>
    <name evidence="4" type="ORF">ILEXP_LOCUS4713</name>
</gene>
<reference evidence="4 5" key="1">
    <citation type="submission" date="2024-02" db="EMBL/GenBank/DDBJ databases">
        <authorList>
            <person name="Vignale AGUSTIN F."/>
            <person name="Sosa J E."/>
            <person name="Modenutti C."/>
        </authorList>
    </citation>
    <scope>NUCLEOTIDE SEQUENCE [LARGE SCALE GENOMIC DNA]</scope>
</reference>
<dbReference type="InterPro" id="IPR015590">
    <property type="entry name" value="Aldehyde_DH_dom"/>
</dbReference>
<dbReference type="Proteomes" id="UP001642360">
    <property type="component" value="Unassembled WGS sequence"/>
</dbReference>
<dbReference type="GO" id="GO:0019145">
    <property type="term" value="F:aminobutyraldehyde dehydrogenase (NAD+) activity"/>
    <property type="evidence" value="ECO:0007669"/>
    <property type="project" value="UniProtKB-ARBA"/>
</dbReference>